<evidence type="ECO:0000313" key="3">
    <source>
        <dbReference type="EMBL" id="QHN35169.1"/>
    </source>
</evidence>
<reference evidence="3" key="1">
    <citation type="journal article" date="2021" name="Nat. Microbiol.">
        <title>Cocultivation of an ultrasmall environmental parasitic bacterium with lytic ability against bacteria associated with wastewater foams.</title>
        <authorList>
            <person name="Batinovic S."/>
            <person name="Rose J.J.A."/>
            <person name="Ratcliffe J."/>
            <person name="Seviour R.J."/>
            <person name="Petrovski S."/>
        </authorList>
    </citation>
    <scope>NUCLEOTIDE SEQUENCE</scope>
    <source>
        <strain evidence="3">CON9</strain>
    </source>
</reference>
<keyword evidence="4" id="KW-1185">Reference proteome</keyword>
<dbReference type="InterPro" id="IPR003615">
    <property type="entry name" value="HNH_nuc"/>
</dbReference>
<dbReference type="Pfam" id="PF01844">
    <property type="entry name" value="HNH"/>
    <property type="match status" value="1"/>
</dbReference>
<dbReference type="PANTHER" id="PTHR33877:SF2">
    <property type="entry name" value="OS07G0170200 PROTEIN"/>
    <property type="match status" value="1"/>
</dbReference>
<evidence type="ECO:0000256" key="1">
    <source>
        <dbReference type="SAM" id="MobiDB-lite"/>
    </source>
</evidence>
<evidence type="ECO:0000259" key="2">
    <source>
        <dbReference type="SMART" id="SM00507"/>
    </source>
</evidence>
<name>A0ABX6IH92_9ACTN</name>
<dbReference type="Gene3D" id="1.10.30.50">
    <property type="match status" value="1"/>
</dbReference>
<dbReference type="Proteomes" id="UP001059836">
    <property type="component" value="Chromosome"/>
</dbReference>
<dbReference type="PANTHER" id="PTHR33877">
    <property type="entry name" value="SLL1193 PROTEIN"/>
    <property type="match status" value="1"/>
</dbReference>
<evidence type="ECO:0000313" key="4">
    <source>
        <dbReference type="Proteomes" id="UP001059836"/>
    </source>
</evidence>
<dbReference type="CDD" id="cd00085">
    <property type="entry name" value="HNHc"/>
    <property type="match status" value="1"/>
</dbReference>
<accession>A0ABX6IH92</accession>
<proteinExistence type="predicted"/>
<sequence length="572" mass="65503">MGGRQLICHDCCGSLIKDVRRSDSDALTRERRYDLLPFGLVFAAPRSGRDHHRRCPLRVSDRRQDFAGFIPTNHQRPPRKSGCTVARRIRIEDHTSKLRGCHFGHSGTGFISNIRRDVDSQTLCVGTRTRYIEGTHRHIPRTPGILLPKTVQSPMRIITVIVRMYDRQSGTRPHGVNSRTVPVESVDPTPSLTAQPVAQLRFRYLDGVLIVIQTYYRPIAQLHGVSSFFDFEVQWCTPTDIIVVDMSDKSTRIPRPARSDGPYTETMPQLSGASPEWFVHRWYRTYDIANQLEHMAARDLEMTARITDEGRRFELIENWPKVTLVHKFARIAADDMFYNETDGPYIRRVFLCPPPGIVRYKDYLSVTHALQHYGIGVQTFDVPHSDATSGPDGADLEFLSISDSVADTCHRYFTEELMWSEPYQRLLDILADEVFHTVFTNRTLLYALNWIAALIVSEMEPEDRAAELDIDMLFQKGSPGKLKRKNPPIWARRAIFHRDSGRCTYCKKDISGLYDSMTPANFDHMVPLDAGGLNDVTNLQLLCQGCNNEKSNRQVDPGEQYRRWFPRHPGRG</sequence>
<feature type="region of interest" description="Disordered" evidence="1">
    <location>
        <begin position="169"/>
        <end position="188"/>
    </location>
</feature>
<dbReference type="SMART" id="SM00507">
    <property type="entry name" value="HNHc"/>
    <property type="match status" value="1"/>
</dbReference>
<gene>
    <name evidence="3" type="ORF">GII31_10000</name>
</gene>
<dbReference type="InterPro" id="IPR052892">
    <property type="entry name" value="NA-targeting_endonuclease"/>
</dbReference>
<protein>
    <recommendedName>
        <fullName evidence="2">HNH nuclease domain-containing protein</fullName>
    </recommendedName>
</protein>
<organism evidence="3 4">
    <name type="scientific">Gordonia pseudamarae</name>
    <dbReference type="NCBI Taxonomy" id="2831662"/>
    <lineage>
        <taxon>Bacteria</taxon>
        <taxon>Bacillati</taxon>
        <taxon>Actinomycetota</taxon>
        <taxon>Actinomycetes</taxon>
        <taxon>Mycobacteriales</taxon>
        <taxon>Gordoniaceae</taxon>
        <taxon>Gordonia</taxon>
    </lineage>
</organism>
<dbReference type="EMBL" id="CP045809">
    <property type="protein sequence ID" value="QHN35169.1"/>
    <property type="molecule type" value="Genomic_DNA"/>
</dbReference>
<feature type="domain" description="HNH nuclease" evidence="2">
    <location>
        <begin position="490"/>
        <end position="548"/>
    </location>
</feature>
<dbReference type="InterPro" id="IPR002711">
    <property type="entry name" value="HNH"/>
</dbReference>